<dbReference type="RefSeq" id="WP_174967789.1">
    <property type="nucleotide sequence ID" value="NZ_CABVPU010000004.1"/>
</dbReference>
<evidence type="ECO:0000313" key="1">
    <source>
        <dbReference type="EMBL" id="VWB30848.1"/>
    </source>
</evidence>
<gene>
    <name evidence="1" type="ORF">BLA15945_01346</name>
</gene>
<proteinExistence type="predicted"/>
<accession>A0A6P2IMT2</accession>
<protein>
    <submittedName>
        <fullName evidence="1">Uncharacterized protein</fullName>
    </submittedName>
</protein>
<sequence>MFDAEIAAKLLNRGISQASDECGMQYLDVLREGLLDFSHRIELLSVQDAGSEVPREIEWLIFRDGSRALRIRTDDAHTCWSEWVSIAKSGFVESIKSTNKYIATD</sequence>
<reference evidence="1 2" key="1">
    <citation type="submission" date="2019-09" db="EMBL/GenBank/DDBJ databases">
        <authorList>
            <person name="Depoorter E."/>
        </authorList>
    </citation>
    <scope>NUCLEOTIDE SEQUENCE [LARGE SCALE GENOMIC DNA]</scope>
    <source>
        <strain evidence="1">R-15945</strain>
    </source>
</reference>
<organism evidence="1 2">
    <name type="scientific">Burkholderia lata (strain ATCC 17760 / DSM 23089 / LMG 22485 / NCIMB 9086 / R18194 / 383)</name>
    <dbReference type="NCBI Taxonomy" id="482957"/>
    <lineage>
        <taxon>Bacteria</taxon>
        <taxon>Pseudomonadati</taxon>
        <taxon>Pseudomonadota</taxon>
        <taxon>Betaproteobacteria</taxon>
        <taxon>Burkholderiales</taxon>
        <taxon>Burkholderiaceae</taxon>
        <taxon>Burkholderia</taxon>
        <taxon>Burkholderia cepacia complex</taxon>
    </lineage>
</organism>
<evidence type="ECO:0000313" key="2">
    <source>
        <dbReference type="Proteomes" id="UP000494174"/>
    </source>
</evidence>
<dbReference type="EMBL" id="CABVPU010000004">
    <property type="protein sequence ID" value="VWB30848.1"/>
    <property type="molecule type" value="Genomic_DNA"/>
</dbReference>
<dbReference type="Proteomes" id="UP000494174">
    <property type="component" value="Unassembled WGS sequence"/>
</dbReference>
<dbReference type="AlphaFoldDB" id="A0A6P2IMT2"/>
<name>A0A6P2IMT2_BURL3</name>